<dbReference type="GO" id="GO:0003677">
    <property type="term" value="F:DNA binding"/>
    <property type="evidence" value="ECO:0007669"/>
    <property type="project" value="UniProtKB-UniRule"/>
</dbReference>
<proteinExistence type="predicted"/>
<keyword evidence="1" id="KW-0479">Metal-binding</keyword>
<evidence type="ECO:0000313" key="8">
    <source>
        <dbReference type="Proteomes" id="UP001160148"/>
    </source>
</evidence>
<evidence type="ECO:0000256" key="1">
    <source>
        <dbReference type="ARBA" id="ARBA00022723"/>
    </source>
</evidence>
<dbReference type="EMBL" id="CARXXK010000003">
    <property type="protein sequence ID" value="CAI6362420.1"/>
    <property type="molecule type" value="Genomic_DNA"/>
</dbReference>
<evidence type="ECO:0000256" key="2">
    <source>
        <dbReference type="ARBA" id="ARBA00022771"/>
    </source>
</evidence>
<dbReference type="SUPFAM" id="SSF57716">
    <property type="entry name" value="Glucocorticoid receptor-like (DNA-binding domain)"/>
    <property type="match status" value="1"/>
</dbReference>
<keyword evidence="2 5" id="KW-0863">Zinc-finger</keyword>
<name>A0AAV0X2F7_9HEMI</name>
<feature type="domain" description="THAP-type" evidence="6">
    <location>
        <begin position="1"/>
        <end position="104"/>
    </location>
</feature>
<dbReference type="GO" id="GO:0008270">
    <property type="term" value="F:zinc ion binding"/>
    <property type="evidence" value="ECO:0007669"/>
    <property type="project" value="UniProtKB-KW"/>
</dbReference>
<dbReference type="SMART" id="SM00980">
    <property type="entry name" value="THAP"/>
    <property type="match status" value="1"/>
</dbReference>
<reference evidence="7 8" key="1">
    <citation type="submission" date="2023-01" db="EMBL/GenBank/DDBJ databases">
        <authorList>
            <person name="Whitehead M."/>
        </authorList>
    </citation>
    <scope>NUCLEOTIDE SEQUENCE [LARGE SCALE GENOMIC DNA]</scope>
</reference>
<dbReference type="AlphaFoldDB" id="A0AAV0X2F7"/>
<evidence type="ECO:0000256" key="4">
    <source>
        <dbReference type="ARBA" id="ARBA00023125"/>
    </source>
</evidence>
<evidence type="ECO:0000259" key="6">
    <source>
        <dbReference type="PROSITE" id="PS50950"/>
    </source>
</evidence>
<gene>
    <name evidence="7" type="ORF">MEUPH1_LOCUS17488</name>
</gene>
<keyword evidence="8" id="KW-1185">Reference proteome</keyword>
<dbReference type="InterPro" id="IPR006612">
    <property type="entry name" value="THAP_Znf"/>
</dbReference>
<dbReference type="Proteomes" id="UP001160148">
    <property type="component" value="Unassembled WGS sequence"/>
</dbReference>
<sequence>MSRNCFVPGCREGYKSKIKLNKWQGIINKTMFKAPKDVLLLEKWAKAIPRADRELRPGIDSVCEKHFDETYLNRYFETKLPDGSINQIKRDRIVLKNNAVPSIFPDLPKYLTRKRPIEKMIAEKKILFNDNISNTTDHVSETFNNLYDHLKNMELPDEWFFTYLHRSLVLGNLDSNYELIKKIIISNNDLNLKVFIKNKLINITCTSITCIEDITKVLKKVDDFVMCPGTGIDNCPKSDQCCEYINLISLNQVRNQRCSECAKKRKYFMDSQRVSQEHNYTTPLIGNIAVTTYK</sequence>
<evidence type="ECO:0000256" key="5">
    <source>
        <dbReference type="PROSITE-ProRule" id="PRU00309"/>
    </source>
</evidence>
<dbReference type="InterPro" id="IPR052224">
    <property type="entry name" value="THAP_domain_protein"/>
</dbReference>
<comment type="caution">
    <text evidence="7">The sequence shown here is derived from an EMBL/GenBank/DDBJ whole genome shotgun (WGS) entry which is preliminary data.</text>
</comment>
<keyword evidence="3" id="KW-0862">Zinc</keyword>
<dbReference type="PROSITE" id="PS50950">
    <property type="entry name" value="ZF_THAP"/>
    <property type="match status" value="1"/>
</dbReference>
<evidence type="ECO:0000313" key="7">
    <source>
        <dbReference type="EMBL" id="CAI6362420.1"/>
    </source>
</evidence>
<protein>
    <recommendedName>
        <fullName evidence="6">THAP-type domain-containing protein</fullName>
    </recommendedName>
</protein>
<evidence type="ECO:0000256" key="3">
    <source>
        <dbReference type="ARBA" id="ARBA00022833"/>
    </source>
</evidence>
<dbReference type="PANTHER" id="PTHR46927:SF3">
    <property type="entry name" value="THAP-TYPE DOMAIN-CONTAINING PROTEIN"/>
    <property type="match status" value="1"/>
</dbReference>
<accession>A0AAV0X2F7</accession>
<organism evidence="7 8">
    <name type="scientific">Macrosiphum euphorbiae</name>
    <name type="common">potato aphid</name>
    <dbReference type="NCBI Taxonomy" id="13131"/>
    <lineage>
        <taxon>Eukaryota</taxon>
        <taxon>Metazoa</taxon>
        <taxon>Ecdysozoa</taxon>
        <taxon>Arthropoda</taxon>
        <taxon>Hexapoda</taxon>
        <taxon>Insecta</taxon>
        <taxon>Pterygota</taxon>
        <taxon>Neoptera</taxon>
        <taxon>Paraneoptera</taxon>
        <taxon>Hemiptera</taxon>
        <taxon>Sternorrhyncha</taxon>
        <taxon>Aphidomorpha</taxon>
        <taxon>Aphidoidea</taxon>
        <taxon>Aphididae</taxon>
        <taxon>Macrosiphini</taxon>
        <taxon>Macrosiphum</taxon>
    </lineage>
</organism>
<dbReference type="PANTHER" id="PTHR46927">
    <property type="entry name" value="AGAP005574-PA"/>
    <property type="match status" value="1"/>
</dbReference>
<dbReference type="Pfam" id="PF05485">
    <property type="entry name" value="THAP"/>
    <property type="match status" value="1"/>
</dbReference>
<keyword evidence="4 5" id="KW-0238">DNA-binding</keyword>